<keyword evidence="5" id="KW-1185">Reference proteome</keyword>
<dbReference type="EMBL" id="CP059066">
    <property type="protein sequence ID" value="QSQ09225.1"/>
    <property type="molecule type" value="Genomic_DNA"/>
</dbReference>
<sequence>MKKGFKILTIITMIAFVLSFSVAAMAQEEYTDKGKGKQFAPGQLKKAVGQNEILEDTGGTGENGEAIEEENSENDGEDEETVNNLLKGLKNKKQDKKLILKQVRETLRSEGQAGIGVIVKGKLAKFEVPPVVKAGRTLVPFRAITEALGAEVSYDPETMTVTVVKGDTEVVLTLGSTIALVNGEEVEMDTNPELISNRTFVPIRFLSQALGADVEYDPDSDMVVVDDEEETEETEEVDEEVEEELAEEVEEEEIDENEEVEEEVEENEELEEAEEETQNEEVEESTEEETEEEAQNEEVEESTEETLEEEQNL</sequence>
<dbReference type="AlphaFoldDB" id="A0A8A0RLE8"/>
<dbReference type="InterPro" id="IPR036582">
    <property type="entry name" value="Mao_N_sf"/>
</dbReference>
<feature type="signal peptide" evidence="2">
    <location>
        <begin position="1"/>
        <end position="26"/>
    </location>
</feature>
<name>A0A8A0RLE8_9FIRM</name>
<evidence type="ECO:0000259" key="3">
    <source>
        <dbReference type="Pfam" id="PF07833"/>
    </source>
</evidence>
<reference evidence="4" key="1">
    <citation type="submission" date="2020-07" db="EMBL/GenBank/DDBJ databases">
        <title>Koleobacter methoxysyntrophicus gen. nov., sp. nov., a novel anaerobic bacterium isolated from deep subsurface oil field and proposal of Koleobacterales ord. nov. in the phylum Firmicutes.</title>
        <authorList>
            <person name="Sakamoto S."/>
            <person name="Tamaki H."/>
        </authorList>
    </citation>
    <scope>NUCLEOTIDE SEQUENCE</scope>
    <source>
        <strain evidence="4">NRmbB1</strain>
    </source>
</reference>
<feature type="region of interest" description="Disordered" evidence="1">
    <location>
        <begin position="225"/>
        <end position="313"/>
    </location>
</feature>
<evidence type="ECO:0000313" key="4">
    <source>
        <dbReference type="EMBL" id="QSQ09225.1"/>
    </source>
</evidence>
<feature type="region of interest" description="Disordered" evidence="1">
    <location>
        <begin position="50"/>
        <end position="79"/>
    </location>
</feature>
<dbReference type="Pfam" id="PF07833">
    <property type="entry name" value="Cu_amine_oxidN1"/>
    <property type="match status" value="1"/>
</dbReference>
<dbReference type="InterPro" id="IPR012854">
    <property type="entry name" value="Cu_amine_oxidase-like_N"/>
</dbReference>
<feature type="chain" id="PRO_5034168180" description="Copper amine oxidase-like N-terminal domain-containing protein" evidence="2">
    <location>
        <begin position="27"/>
        <end position="313"/>
    </location>
</feature>
<evidence type="ECO:0000256" key="1">
    <source>
        <dbReference type="SAM" id="MobiDB-lite"/>
    </source>
</evidence>
<dbReference type="KEGG" id="kme:H0A61_01584"/>
<dbReference type="RefSeq" id="WP_206706583.1">
    <property type="nucleotide sequence ID" value="NZ_CP059066.1"/>
</dbReference>
<dbReference type="Gene3D" id="3.30.457.10">
    <property type="entry name" value="Copper amine oxidase-like, N-terminal domain"/>
    <property type="match status" value="1"/>
</dbReference>
<evidence type="ECO:0000313" key="5">
    <source>
        <dbReference type="Proteomes" id="UP000662904"/>
    </source>
</evidence>
<protein>
    <recommendedName>
        <fullName evidence="3">Copper amine oxidase-like N-terminal domain-containing protein</fullName>
    </recommendedName>
</protein>
<proteinExistence type="predicted"/>
<feature type="compositionally biased region" description="Acidic residues" evidence="1">
    <location>
        <begin position="65"/>
        <end position="79"/>
    </location>
</feature>
<keyword evidence="2" id="KW-0732">Signal</keyword>
<gene>
    <name evidence="4" type="ORF">H0A61_01584</name>
</gene>
<dbReference type="SUPFAM" id="SSF55383">
    <property type="entry name" value="Copper amine oxidase, domain N"/>
    <property type="match status" value="1"/>
</dbReference>
<evidence type="ECO:0000256" key="2">
    <source>
        <dbReference type="SAM" id="SignalP"/>
    </source>
</evidence>
<dbReference type="Proteomes" id="UP000662904">
    <property type="component" value="Chromosome"/>
</dbReference>
<feature type="domain" description="Copper amine oxidase-like N-terminal" evidence="3">
    <location>
        <begin position="119"/>
        <end position="224"/>
    </location>
</feature>
<organism evidence="4 5">
    <name type="scientific">Koleobacter methoxysyntrophicus</name>
    <dbReference type="NCBI Taxonomy" id="2751313"/>
    <lineage>
        <taxon>Bacteria</taxon>
        <taxon>Bacillati</taxon>
        <taxon>Bacillota</taxon>
        <taxon>Clostridia</taxon>
        <taxon>Koleobacterales</taxon>
        <taxon>Koleobacteraceae</taxon>
        <taxon>Koleobacter</taxon>
    </lineage>
</organism>
<accession>A0A8A0RLE8</accession>